<dbReference type="PANTHER" id="PTHR30007">
    <property type="entry name" value="PHP DOMAIN PROTEIN"/>
    <property type="match status" value="1"/>
</dbReference>
<feature type="domain" description="Insertion element IS402-like" evidence="3">
    <location>
        <begin position="98"/>
        <end position="171"/>
    </location>
</feature>
<evidence type="ECO:0000313" key="5">
    <source>
        <dbReference type="EMBL" id="WNK19741.1"/>
    </source>
</evidence>
<dbReference type="Pfam" id="PF01609">
    <property type="entry name" value="DDE_Tnp_1"/>
    <property type="match status" value="1"/>
</dbReference>
<evidence type="ECO:0000259" key="3">
    <source>
        <dbReference type="Pfam" id="PF13340"/>
    </source>
</evidence>
<evidence type="ECO:0000259" key="2">
    <source>
        <dbReference type="Pfam" id="PF01609"/>
    </source>
</evidence>
<evidence type="ECO:0000313" key="4">
    <source>
        <dbReference type="EMBL" id="WNK19740.1"/>
    </source>
</evidence>
<dbReference type="InterPro" id="IPR025161">
    <property type="entry name" value="IS402-like_dom"/>
</dbReference>
<evidence type="ECO:0000256" key="1">
    <source>
        <dbReference type="SAM" id="MobiDB-lite"/>
    </source>
</evidence>
<feature type="domain" description="Transposase IS4-like" evidence="2">
    <location>
        <begin position="188"/>
        <end position="362"/>
    </location>
</feature>
<dbReference type="PANTHER" id="PTHR30007:SF0">
    <property type="entry name" value="TRANSPOSASE"/>
    <property type="match status" value="1"/>
</dbReference>
<dbReference type="RefSeq" id="WP_311883158.1">
    <property type="nucleotide sequence ID" value="NZ_CP119391.1"/>
</dbReference>
<feature type="region of interest" description="Disordered" evidence="1">
    <location>
        <begin position="179"/>
        <end position="213"/>
    </location>
</feature>
<feature type="region of interest" description="Disordered" evidence="1">
    <location>
        <begin position="69"/>
        <end position="92"/>
    </location>
</feature>
<feature type="compositionally biased region" description="Polar residues" evidence="1">
    <location>
        <begin position="195"/>
        <end position="204"/>
    </location>
</feature>
<dbReference type="EMBL" id="CP119391">
    <property type="protein sequence ID" value="WNK19740.1"/>
    <property type="molecule type" value="Genomic_DNA"/>
</dbReference>
<accession>A0ABY9YY41</accession>
<sequence>MSRGGRPKKIGEEEKAVLREIVEASPMATLEEITAAFYARTGISAHSATVRKGLRDAGIRRERAPIVQSKPADEGPARYGYQPHHRDQRPEQRYPSCLTDAEWALVSDLFDNESGRGVPPRYSRRALVDACCYVVRTGCAWRMLPAEFPRWQNVYRTFRRWAAAGKFEVMHDRLRAQWREREGRSAEPSAAVLDAQSTRSSPQGGPNGFDAGKKVKGRKRNLIVDTLGLLIAVTISAASVQDRDAAPVPVAQAMDKYPHIETLFVDNGYAGQCAAALRDAHQLNVDVVRHPANRQGGCWRHPDQGELFPVTADSKGFVVLPKRWVVERTHGWNERSRRLIMHHDRRIDVSEAWVWLTGARMLARRLTATA</sequence>
<evidence type="ECO:0000313" key="6">
    <source>
        <dbReference type="Proteomes" id="UP001301869"/>
    </source>
</evidence>
<dbReference type="NCBIfam" id="NF033580">
    <property type="entry name" value="transpos_IS5_3"/>
    <property type="match status" value="1"/>
</dbReference>
<organism evidence="5 6">
    <name type="scientific">Halomonas piscis</name>
    <dbReference type="NCBI Taxonomy" id="3031727"/>
    <lineage>
        <taxon>Bacteria</taxon>
        <taxon>Pseudomonadati</taxon>
        <taxon>Pseudomonadota</taxon>
        <taxon>Gammaproteobacteria</taxon>
        <taxon>Oceanospirillales</taxon>
        <taxon>Halomonadaceae</taxon>
        <taxon>Halomonas</taxon>
    </lineage>
</organism>
<keyword evidence="6" id="KW-1185">Reference proteome</keyword>
<protein>
    <submittedName>
        <fullName evidence="5">IS5 family transposase</fullName>
    </submittedName>
</protein>
<proteinExistence type="predicted"/>
<name>A0ABY9YY41_9GAMM</name>
<dbReference type="Proteomes" id="UP001301869">
    <property type="component" value="Chromosome"/>
</dbReference>
<dbReference type="EMBL" id="CP119391">
    <property type="protein sequence ID" value="WNK19741.1"/>
    <property type="molecule type" value="Genomic_DNA"/>
</dbReference>
<dbReference type="InterPro" id="IPR002559">
    <property type="entry name" value="Transposase_11"/>
</dbReference>
<dbReference type="Pfam" id="PF13340">
    <property type="entry name" value="DUF4096"/>
    <property type="match status" value="1"/>
</dbReference>
<reference evidence="5 6" key="1">
    <citation type="submission" date="2023-03" db="EMBL/GenBank/DDBJ databases">
        <title>Halomonas sp. nov., isolated from Korean tranditional fermented seafood 'Jeotgal'.</title>
        <authorList>
            <person name="Kim B."/>
            <person name="Shin N.-R."/>
        </authorList>
    </citation>
    <scope>NUCLEOTIDE SEQUENCE [LARGE SCALE GENOMIC DNA]</scope>
    <source>
        <strain evidence="5 6">SG2L-4</strain>
    </source>
</reference>
<gene>
    <name evidence="4" type="ORF">P1P91_13030</name>
    <name evidence="5" type="ORF">P1P91_13035</name>
</gene>